<dbReference type="PIRSF" id="PIRSF038971">
    <property type="entry name" value="PhnM"/>
    <property type="match status" value="1"/>
</dbReference>
<proteinExistence type="predicted"/>
<dbReference type="Gene3D" id="2.30.40.10">
    <property type="entry name" value="Urease, subunit C, domain 1"/>
    <property type="match status" value="2"/>
</dbReference>
<dbReference type="EMBL" id="DYVF01000043">
    <property type="protein sequence ID" value="HJG31142.1"/>
    <property type="molecule type" value="Genomic_DNA"/>
</dbReference>
<dbReference type="NCBIfam" id="NF011990">
    <property type="entry name" value="PRK15446.2-6"/>
    <property type="match status" value="1"/>
</dbReference>
<dbReference type="PANTHER" id="PTHR43135:SF3">
    <property type="entry name" value="ALPHA-D-RIBOSE 1-METHYLPHOSPHONATE 5-TRIPHOSPHATE DIPHOSPHATASE"/>
    <property type="match status" value="1"/>
</dbReference>
<dbReference type="InterPro" id="IPR051781">
    <property type="entry name" value="Metallo-dep_Hydrolase"/>
</dbReference>
<feature type="domain" description="Amidohydrolase-related" evidence="1">
    <location>
        <begin position="226"/>
        <end position="391"/>
    </location>
</feature>
<dbReference type="Gene3D" id="3.20.20.140">
    <property type="entry name" value="Metal-dependent hydrolases"/>
    <property type="match status" value="1"/>
</dbReference>
<evidence type="ECO:0000259" key="1">
    <source>
        <dbReference type="Pfam" id="PF01979"/>
    </source>
</evidence>
<dbReference type="NCBIfam" id="NF011984">
    <property type="entry name" value="PRK15446.1-5"/>
    <property type="match status" value="1"/>
</dbReference>
<dbReference type="SUPFAM" id="SSF51338">
    <property type="entry name" value="Composite domain of metallo-dependent hydrolases"/>
    <property type="match status" value="1"/>
</dbReference>
<dbReference type="PANTHER" id="PTHR43135">
    <property type="entry name" value="ALPHA-D-RIBOSE 1-METHYLPHOSPHONATE 5-TRIPHOSPHATE DIPHOSPHATASE"/>
    <property type="match status" value="1"/>
</dbReference>
<evidence type="ECO:0000313" key="3">
    <source>
        <dbReference type="Proteomes" id="UP000746751"/>
    </source>
</evidence>
<dbReference type="Pfam" id="PF01979">
    <property type="entry name" value="Amidohydro_1"/>
    <property type="match status" value="1"/>
</dbReference>
<dbReference type="GO" id="GO:0019700">
    <property type="term" value="P:organic phosphonate catabolic process"/>
    <property type="evidence" value="ECO:0007669"/>
    <property type="project" value="InterPro"/>
</dbReference>
<dbReference type="NCBIfam" id="NF011987">
    <property type="entry name" value="PRK15446.2-3"/>
    <property type="match status" value="1"/>
</dbReference>
<reference evidence="2" key="2">
    <citation type="submission" date="2021-09" db="EMBL/GenBank/DDBJ databases">
        <authorList>
            <person name="Gilroy R."/>
        </authorList>
    </citation>
    <scope>NUCLEOTIDE SEQUENCE</scope>
    <source>
        <strain evidence="2">ChiGjej2B2-7701</strain>
    </source>
</reference>
<dbReference type="InterPro" id="IPR012696">
    <property type="entry name" value="PhnM"/>
</dbReference>
<keyword evidence="2" id="KW-0378">Hydrolase</keyword>
<evidence type="ECO:0000313" key="2">
    <source>
        <dbReference type="EMBL" id="HJG31142.1"/>
    </source>
</evidence>
<protein>
    <submittedName>
        <fullName evidence="2">Alpha-D-ribose 1-methylphosphonate 5-triphosphate diphosphatase</fullName>
        <ecNumber evidence="2">3.6.1.63</ecNumber>
    </submittedName>
</protein>
<dbReference type="InterPro" id="IPR032466">
    <property type="entry name" value="Metal_Hydrolase"/>
</dbReference>
<dbReference type="InterPro" id="IPR011059">
    <property type="entry name" value="Metal-dep_hydrolase_composite"/>
</dbReference>
<name>A0A921IQG5_9ACTN</name>
<organism evidence="2 3">
    <name type="scientific">Collinsella ihumii</name>
    <dbReference type="NCBI Taxonomy" id="1720204"/>
    <lineage>
        <taxon>Bacteria</taxon>
        <taxon>Bacillati</taxon>
        <taxon>Actinomycetota</taxon>
        <taxon>Coriobacteriia</taxon>
        <taxon>Coriobacteriales</taxon>
        <taxon>Coriobacteriaceae</taxon>
        <taxon>Collinsella</taxon>
    </lineage>
</organism>
<gene>
    <name evidence="2" type="ORF">K8U80_07065</name>
</gene>
<dbReference type="EC" id="3.6.1.63" evidence="2"/>
<dbReference type="Proteomes" id="UP000746751">
    <property type="component" value="Unassembled WGS sequence"/>
</dbReference>
<reference evidence="2" key="1">
    <citation type="journal article" date="2021" name="PeerJ">
        <title>Extensive microbial diversity within the chicken gut microbiome revealed by metagenomics and culture.</title>
        <authorList>
            <person name="Gilroy R."/>
            <person name="Ravi A."/>
            <person name="Getino M."/>
            <person name="Pursley I."/>
            <person name="Horton D.L."/>
            <person name="Alikhan N.F."/>
            <person name="Baker D."/>
            <person name="Gharbi K."/>
            <person name="Hall N."/>
            <person name="Watson M."/>
            <person name="Adriaenssens E.M."/>
            <person name="Foster-Nyarko E."/>
            <person name="Jarju S."/>
            <person name="Secka A."/>
            <person name="Antonio M."/>
            <person name="Oren A."/>
            <person name="Chaudhuri R.R."/>
            <person name="La Ragione R."/>
            <person name="Hildebrand F."/>
            <person name="Pallen M.J."/>
        </authorList>
    </citation>
    <scope>NUCLEOTIDE SEQUENCE</scope>
    <source>
        <strain evidence="2">ChiGjej2B2-7701</strain>
    </source>
</reference>
<dbReference type="SUPFAM" id="SSF51556">
    <property type="entry name" value="Metallo-dependent hydrolases"/>
    <property type="match status" value="1"/>
</dbReference>
<sequence length="424" mass="47043">MYVIRNGIIVQPDRLLFGYELVVVEDHIEAIQRQGALDAEAAGAGIIDAHGGYVVPGLIDIHSDYIETVISPRPTVLMDFPTALFEAERELLAHGITTMFHSLSVYGNDKMDVKPVRQWDRTEQIMALISRAKRTEGRNAHLIRHRLHLRLEIDNVNLVEQVEHRLRAGEIDELSFMDHTPGQGQYRDMEIWRKSFRGKSLSEQEAAAMAADAQAAPKLSYEQLSYLAGIAREQGIALASHDDDSIDKLDLMRELGCTISEFPISQEVAAAAVERGMFTVMGTPNILLGKSHSGNLSARDAVRAGVARCLCSDYYPTAMLQSAFVLHRDFKLPLEQAFAMLTINPARAVKIDGMLGSLEEGKKADILVVREVEEGQRSYPVITASLVDGRVVSRMWYPALPSMSARFAVDAATLEETVTDLEVR</sequence>
<dbReference type="InterPro" id="IPR006680">
    <property type="entry name" value="Amidohydro-rel"/>
</dbReference>
<dbReference type="GO" id="GO:0016810">
    <property type="term" value="F:hydrolase activity, acting on carbon-nitrogen (but not peptide) bonds"/>
    <property type="evidence" value="ECO:0007669"/>
    <property type="project" value="InterPro"/>
</dbReference>
<comment type="caution">
    <text evidence="2">The sequence shown here is derived from an EMBL/GenBank/DDBJ whole genome shotgun (WGS) entry which is preliminary data.</text>
</comment>
<dbReference type="AlphaFoldDB" id="A0A921IQG5"/>
<accession>A0A921IQG5</accession>